<keyword evidence="8" id="KW-1185">Reference proteome</keyword>
<evidence type="ECO:0000256" key="6">
    <source>
        <dbReference type="SAM" id="Phobius"/>
    </source>
</evidence>
<feature type="transmembrane region" description="Helical" evidence="6">
    <location>
        <begin position="171"/>
        <end position="192"/>
    </location>
</feature>
<protein>
    <recommendedName>
        <fullName evidence="9">Transmembrane protein 126A</fullName>
    </recommendedName>
</protein>
<evidence type="ECO:0000256" key="4">
    <source>
        <dbReference type="ARBA" id="ARBA00023128"/>
    </source>
</evidence>
<accession>A0ABN8LC56</accession>
<dbReference type="InterPro" id="IPR009801">
    <property type="entry name" value="TMEM126"/>
</dbReference>
<name>A0ABN8LC56_CHISP</name>
<dbReference type="PANTHER" id="PTHR16296:SF2">
    <property type="entry name" value="TRANSMEMBRANE PROTEIN 126A"/>
    <property type="match status" value="1"/>
</dbReference>
<evidence type="ECO:0000256" key="1">
    <source>
        <dbReference type="ARBA" id="ARBA00004225"/>
    </source>
</evidence>
<feature type="transmembrane region" description="Helical" evidence="6">
    <location>
        <begin position="73"/>
        <end position="93"/>
    </location>
</feature>
<evidence type="ECO:0000256" key="3">
    <source>
        <dbReference type="ARBA" id="ARBA00022989"/>
    </source>
</evidence>
<organism evidence="7 8">
    <name type="scientific">Chilo suppressalis</name>
    <name type="common">Asiatic rice borer moth</name>
    <dbReference type="NCBI Taxonomy" id="168631"/>
    <lineage>
        <taxon>Eukaryota</taxon>
        <taxon>Metazoa</taxon>
        <taxon>Ecdysozoa</taxon>
        <taxon>Arthropoda</taxon>
        <taxon>Hexapoda</taxon>
        <taxon>Insecta</taxon>
        <taxon>Pterygota</taxon>
        <taxon>Neoptera</taxon>
        <taxon>Endopterygota</taxon>
        <taxon>Lepidoptera</taxon>
        <taxon>Glossata</taxon>
        <taxon>Ditrysia</taxon>
        <taxon>Pyraloidea</taxon>
        <taxon>Crambidae</taxon>
        <taxon>Crambinae</taxon>
        <taxon>Chilo</taxon>
    </lineage>
</organism>
<dbReference type="EMBL" id="OU963900">
    <property type="protein sequence ID" value="CAH2991424.1"/>
    <property type="molecule type" value="Genomic_DNA"/>
</dbReference>
<gene>
    <name evidence="7" type="ORF">CHILSU_LOCUS10517</name>
</gene>
<proteinExistence type="predicted"/>
<dbReference type="Pfam" id="PF07114">
    <property type="entry name" value="TMEM126"/>
    <property type="match status" value="1"/>
</dbReference>
<evidence type="ECO:0000256" key="5">
    <source>
        <dbReference type="ARBA" id="ARBA00023136"/>
    </source>
</evidence>
<dbReference type="Proteomes" id="UP001153292">
    <property type="component" value="Chromosome 7"/>
</dbReference>
<evidence type="ECO:0000313" key="7">
    <source>
        <dbReference type="EMBL" id="CAH2991424.1"/>
    </source>
</evidence>
<evidence type="ECO:0000256" key="2">
    <source>
        <dbReference type="ARBA" id="ARBA00022692"/>
    </source>
</evidence>
<keyword evidence="2 6" id="KW-0812">Transmembrane</keyword>
<comment type="subcellular location">
    <subcellularLocation>
        <location evidence="1">Mitochondrion membrane</location>
        <topology evidence="1">Multi-pass membrane protein</topology>
    </subcellularLocation>
</comment>
<evidence type="ECO:0000313" key="8">
    <source>
        <dbReference type="Proteomes" id="UP001153292"/>
    </source>
</evidence>
<keyword evidence="4" id="KW-0496">Mitochondrion</keyword>
<evidence type="ECO:0008006" key="9">
    <source>
        <dbReference type="Google" id="ProtNLM"/>
    </source>
</evidence>
<keyword evidence="3 6" id="KW-1133">Transmembrane helix</keyword>
<dbReference type="PANTHER" id="PTHR16296">
    <property type="entry name" value="UNCHARACTERIZED HYPOTHALAMUS PROTEIN HT007"/>
    <property type="match status" value="1"/>
</dbReference>
<sequence>MVLMKSKENVPKDAVLLTEEDAIKYAWDFVDGWKTPSDVWALRFGPFILGGINAISGLIINNHFRNKLKLGPYGFLSSAIPISLMPGILTPLFHRYIVSTDMLLMKAETCPLCYEIRSTVLQLGLGVVYPMLLAPTTAMMLSHRYATARIPELYDGPRVIVKFVSKLARPLQGTVATLAGLQVVSSALITYFEMRNILSIRREVMEIERKLENEESLRYIGDAPMNFTWTLVFNSAL</sequence>
<feature type="transmembrane region" description="Helical" evidence="6">
    <location>
        <begin position="40"/>
        <end position="61"/>
    </location>
</feature>
<reference evidence="7" key="1">
    <citation type="submission" date="2021-12" db="EMBL/GenBank/DDBJ databases">
        <authorList>
            <person name="King R."/>
        </authorList>
    </citation>
    <scope>NUCLEOTIDE SEQUENCE</scope>
</reference>
<keyword evidence="5 6" id="KW-0472">Membrane</keyword>